<reference evidence="2 3" key="2">
    <citation type="submission" date="2020-03" db="EMBL/GenBank/DDBJ databases">
        <title>Roseomonas stagni sp. nov., isolated from pond water in Japan.</title>
        <authorList>
            <person name="Furuhata K."/>
            <person name="Miyamoto H."/>
            <person name="Goto K."/>
        </authorList>
    </citation>
    <scope>NUCLEOTIDE SEQUENCE [LARGE SCALE GENOMIC DNA]</scope>
    <source>
        <strain evidence="2 3">PeD5</strain>
    </source>
</reference>
<dbReference type="EMBL" id="JAAIKB010000002">
    <property type="protein sequence ID" value="NGM19446.1"/>
    <property type="molecule type" value="Genomic_DNA"/>
</dbReference>
<sequence>MTDLARCIPILASLDLAETLAFYGEHLGFTGERWGDYAILRRDAMEIHFWLAPDRIHPEHTSCYIRGGQVPALHAEFSARAVPGLSPFEVKPWDMKEFHLIDPHGNLLRFGCAPQEIASHPDPKEES</sequence>
<keyword evidence="3" id="KW-1185">Reference proteome</keyword>
<name>A0A6M1LGJ6_9PROT</name>
<dbReference type="InterPro" id="IPR000335">
    <property type="entry name" value="Bleomycin-R"/>
</dbReference>
<gene>
    <name evidence="2" type="ORF">G3576_05430</name>
</gene>
<proteinExistence type="predicted"/>
<protein>
    <submittedName>
        <fullName evidence="2">VOC family protein</fullName>
    </submittedName>
</protein>
<dbReference type="AlphaFoldDB" id="A0A6M1LGJ6"/>
<dbReference type="Proteomes" id="UP000475385">
    <property type="component" value="Unassembled WGS sequence"/>
</dbReference>
<keyword evidence="1" id="KW-0046">Antibiotic resistance</keyword>
<accession>A0A6M1LGJ6</accession>
<evidence type="ECO:0000313" key="3">
    <source>
        <dbReference type="Proteomes" id="UP000475385"/>
    </source>
</evidence>
<dbReference type="RefSeq" id="WP_164693349.1">
    <property type="nucleotide sequence ID" value="NZ_JAAIKB010000002.1"/>
</dbReference>
<dbReference type="GO" id="GO:0046677">
    <property type="term" value="P:response to antibiotic"/>
    <property type="evidence" value="ECO:0007669"/>
    <property type="project" value="UniProtKB-KW"/>
</dbReference>
<reference evidence="2 3" key="1">
    <citation type="submission" date="2020-02" db="EMBL/GenBank/DDBJ databases">
        <authorList>
            <person name="Kim H.M."/>
            <person name="Jeon C.O."/>
        </authorList>
    </citation>
    <scope>NUCLEOTIDE SEQUENCE [LARGE SCALE GENOMIC DNA]</scope>
    <source>
        <strain evidence="2 3">PeD5</strain>
    </source>
</reference>
<evidence type="ECO:0000256" key="1">
    <source>
        <dbReference type="ARBA" id="ARBA00023251"/>
    </source>
</evidence>
<comment type="caution">
    <text evidence="2">The sequence shown here is derived from an EMBL/GenBank/DDBJ whole genome shotgun (WGS) entry which is preliminary data.</text>
</comment>
<dbReference type="InterPro" id="IPR029068">
    <property type="entry name" value="Glyas_Bleomycin-R_OHBP_Dase"/>
</dbReference>
<organism evidence="2 3">
    <name type="scientific">Falsiroseomonas algicola</name>
    <dbReference type="NCBI Taxonomy" id="2716930"/>
    <lineage>
        <taxon>Bacteria</taxon>
        <taxon>Pseudomonadati</taxon>
        <taxon>Pseudomonadota</taxon>
        <taxon>Alphaproteobacteria</taxon>
        <taxon>Acetobacterales</taxon>
        <taxon>Roseomonadaceae</taxon>
        <taxon>Falsiroseomonas</taxon>
    </lineage>
</organism>
<dbReference type="CDD" id="cd08349">
    <property type="entry name" value="BLMA_like"/>
    <property type="match status" value="1"/>
</dbReference>
<evidence type="ECO:0000313" key="2">
    <source>
        <dbReference type="EMBL" id="NGM19446.1"/>
    </source>
</evidence>
<dbReference type="SUPFAM" id="SSF54593">
    <property type="entry name" value="Glyoxalase/Bleomycin resistance protein/Dihydroxybiphenyl dioxygenase"/>
    <property type="match status" value="1"/>
</dbReference>
<dbReference type="Gene3D" id="3.10.180.10">
    <property type="entry name" value="2,3-Dihydroxybiphenyl 1,2-Dioxygenase, domain 1"/>
    <property type="match status" value="1"/>
</dbReference>